<sequence length="70" mass="7561">MVTGSALLLLRWRLATATFAIVHQGCCRRGSRSSHLAQASAAIVSQSGTNLDYVHLNQTTNRVEPQPQIG</sequence>
<feature type="signal peptide" evidence="1">
    <location>
        <begin position="1"/>
        <end position="17"/>
    </location>
</feature>
<name>A0A2M4B0X5_9DIPT</name>
<accession>A0A2M4B0X5</accession>
<dbReference type="AlphaFoldDB" id="A0A2M4B0X5"/>
<evidence type="ECO:0000313" key="2">
    <source>
        <dbReference type="EMBL" id="MBW46694.1"/>
    </source>
</evidence>
<organism evidence="2">
    <name type="scientific">Anopheles triannulatus</name>
    <dbReference type="NCBI Taxonomy" id="58253"/>
    <lineage>
        <taxon>Eukaryota</taxon>
        <taxon>Metazoa</taxon>
        <taxon>Ecdysozoa</taxon>
        <taxon>Arthropoda</taxon>
        <taxon>Hexapoda</taxon>
        <taxon>Insecta</taxon>
        <taxon>Pterygota</taxon>
        <taxon>Neoptera</taxon>
        <taxon>Endopterygota</taxon>
        <taxon>Diptera</taxon>
        <taxon>Nematocera</taxon>
        <taxon>Culicoidea</taxon>
        <taxon>Culicidae</taxon>
        <taxon>Anophelinae</taxon>
        <taxon>Anopheles</taxon>
    </lineage>
</organism>
<feature type="chain" id="PRO_5014915054" evidence="1">
    <location>
        <begin position="18"/>
        <end position="70"/>
    </location>
</feature>
<dbReference type="EMBL" id="GGFK01013373">
    <property type="protein sequence ID" value="MBW46694.1"/>
    <property type="molecule type" value="Transcribed_RNA"/>
</dbReference>
<evidence type="ECO:0000256" key="1">
    <source>
        <dbReference type="SAM" id="SignalP"/>
    </source>
</evidence>
<reference evidence="2" key="1">
    <citation type="submission" date="2018-01" db="EMBL/GenBank/DDBJ databases">
        <title>An insight into the sialome of Amazonian anophelines.</title>
        <authorList>
            <person name="Ribeiro J.M."/>
            <person name="Scarpassa V."/>
            <person name="Calvo E."/>
        </authorList>
    </citation>
    <scope>NUCLEOTIDE SEQUENCE</scope>
    <source>
        <tissue evidence="2">Salivary glands</tissue>
    </source>
</reference>
<proteinExistence type="predicted"/>
<keyword evidence="1" id="KW-0732">Signal</keyword>
<protein>
    <submittedName>
        <fullName evidence="2">Putative secreted protein</fullName>
    </submittedName>
</protein>